<feature type="compositionally biased region" description="Basic and acidic residues" evidence="1">
    <location>
        <begin position="18"/>
        <end position="34"/>
    </location>
</feature>
<name>A0ABR4CP05_9HELO</name>
<gene>
    <name evidence="2" type="ORF">VTL71DRAFT_12976</name>
</gene>
<evidence type="ECO:0000256" key="1">
    <source>
        <dbReference type="SAM" id="MobiDB-lite"/>
    </source>
</evidence>
<comment type="caution">
    <text evidence="2">The sequence shown here is derived from an EMBL/GenBank/DDBJ whole genome shotgun (WGS) entry which is preliminary data.</text>
</comment>
<evidence type="ECO:0000313" key="3">
    <source>
        <dbReference type="Proteomes" id="UP001595075"/>
    </source>
</evidence>
<feature type="region of interest" description="Disordered" evidence="1">
    <location>
        <begin position="113"/>
        <end position="171"/>
    </location>
</feature>
<accession>A0ABR4CP05</accession>
<organism evidence="2 3">
    <name type="scientific">Oculimacula yallundae</name>
    <dbReference type="NCBI Taxonomy" id="86028"/>
    <lineage>
        <taxon>Eukaryota</taxon>
        <taxon>Fungi</taxon>
        <taxon>Dikarya</taxon>
        <taxon>Ascomycota</taxon>
        <taxon>Pezizomycotina</taxon>
        <taxon>Leotiomycetes</taxon>
        <taxon>Helotiales</taxon>
        <taxon>Ploettnerulaceae</taxon>
        <taxon>Oculimacula</taxon>
    </lineage>
</organism>
<reference evidence="2 3" key="1">
    <citation type="journal article" date="2024" name="Commun. Biol.">
        <title>Comparative genomic analysis of thermophilic fungi reveals convergent evolutionary adaptations and gene losses.</title>
        <authorList>
            <person name="Steindorff A.S."/>
            <person name="Aguilar-Pontes M.V."/>
            <person name="Robinson A.J."/>
            <person name="Andreopoulos B."/>
            <person name="LaButti K."/>
            <person name="Kuo A."/>
            <person name="Mondo S."/>
            <person name="Riley R."/>
            <person name="Otillar R."/>
            <person name="Haridas S."/>
            <person name="Lipzen A."/>
            <person name="Grimwood J."/>
            <person name="Schmutz J."/>
            <person name="Clum A."/>
            <person name="Reid I.D."/>
            <person name="Moisan M.C."/>
            <person name="Butler G."/>
            <person name="Nguyen T.T.M."/>
            <person name="Dewar K."/>
            <person name="Conant G."/>
            <person name="Drula E."/>
            <person name="Henrissat B."/>
            <person name="Hansel C."/>
            <person name="Singer S."/>
            <person name="Hutchinson M.I."/>
            <person name="de Vries R.P."/>
            <person name="Natvig D.O."/>
            <person name="Powell A.J."/>
            <person name="Tsang A."/>
            <person name="Grigoriev I.V."/>
        </authorList>
    </citation>
    <scope>NUCLEOTIDE SEQUENCE [LARGE SCALE GENOMIC DNA]</scope>
    <source>
        <strain evidence="2 3">CBS 494.80</strain>
    </source>
</reference>
<feature type="compositionally biased region" description="Low complexity" evidence="1">
    <location>
        <begin position="1"/>
        <end position="13"/>
    </location>
</feature>
<feature type="compositionally biased region" description="Polar residues" evidence="1">
    <location>
        <begin position="356"/>
        <end position="371"/>
    </location>
</feature>
<feature type="region of interest" description="Disordered" evidence="1">
    <location>
        <begin position="1"/>
        <end position="49"/>
    </location>
</feature>
<feature type="region of interest" description="Disordered" evidence="1">
    <location>
        <begin position="265"/>
        <end position="388"/>
    </location>
</feature>
<sequence>MAANKAAAAAIANRSQRLQHDAMVDPQRDNRSDKQSNSPISGGLEAAAKGDVEVFSEEAKTPRTTLNKASIAEFELEIELLAARKKNTPHPDIAQLLDAMIYAGQAYIQQEKHDRKGSNGYDLADGSTSTLRETRKRRNTVRASEVGDAEKKRTKAENKAGLLREPGSRSEKMNMMTEEAKEEDTNDGTIFSWQGKSPTQIIEAFEAGRIDPSKASAAKVVLKAIEIKPGKTLETLFGLGFYIQLLKEKQAAKKLPDAVEALMSDLESDDDSEEMEASSMEPNQLSGSPRQTTMPPPTISKTTPAAGRKSGKEGMNIDRQPLSTGAASEDTEMTEIEPAAASSSGQGIADDIKSDLANTTGSSAASISNDQSASARNARSERAVASLSDAELEVQYGKVLEFWGSFVPDD</sequence>
<keyword evidence="3" id="KW-1185">Reference proteome</keyword>
<dbReference type="Proteomes" id="UP001595075">
    <property type="component" value="Unassembled WGS sequence"/>
</dbReference>
<feature type="compositionally biased region" description="Basic and acidic residues" evidence="1">
    <location>
        <begin position="148"/>
        <end position="158"/>
    </location>
</feature>
<proteinExistence type="predicted"/>
<feature type="compositionally biased region" description="Polar residues" evidence="1">
    <location>
        <begin position="282"/>
        <end position="303"/>
    </location>
</feature>
<evidence type="ECO:0000313" key="2">
    <source>
        <dbReference type="EMBL" id="KAL2071741.1"/>
    </source>
</evidence>
<protein>
    <submittedName>
        <fullName evidence="2">Uncharacterized protein</fullName>
    </submittedName>
</protein>
<dbReference type="EMBL" id="JAZHXI010000005">
    <property type="protein sequence ID" value="KAL2071741.1"/>
    <property type="molecule type" value="Genomic_DNA"/>
</dbReference>
<feature type="compositionally biased region" description="Acidic residues" evidence="1">
    <location>
        <begin position="266"/>
        <end position="276"/>
    </location>
</feature>